<dbReference type="Pfam" id="PF00975">
    <property type="entry name" value="Thioesterase"/>
    <property type="match status" value="1"/>
</dbReference>
<keyword evidence="4" id="KW-0012">Acyltransferase</keyword>
<keyword evidence="3" id="KW-0808">Transferase</keyword>
<dbReference type="Pfam" id="PF21089">
    <property type="entry name" value="PKS_DH_N"/>
    <property type="match status" value="1"/>
</dbReference>
<name>A0ABQ4A5Q3_9ACTN</name>
<dbReference type="PROSITE" id="PS52019">
    <property type="entry name" value="PKS_MFAS_DH"/>
    <property type="match status" value="1"/>
</dbReference>
<dbReference type="PANTHER" id="PTHR43775">
    <property type="entry name" value="FATTY ACID SYNTHASE"/>
    <property type="match status" value="1"/>
</dbReference>
<feature type="region of interest" description="C-terminal hotdog fold" evidence="5">
    <location>
        <begin position="1061"/>
        <end position="1204"/>
    </location>
</feature>
<dbReference type="InterPro" id="IPR013968">
    <property type="entry name" value="PKS_KR"/>
</dbReference>
<dbReference type="SMART" id="SM00825">
    <property type="entry name" value="PKS_KS"/>
    <property type="match status" value="1"/>
</dbReference>
<dbReference type="InterPro" id="IPR001227">
    <property type="entry name" value="Ac_transferase_dom_sf"/>
</dbReference>
<dbReference type="SMART" id="SM00822">
    <property type="entry name" value="PKS_KR"/>
    <property type="match status" value="1"/>
</dbReference>
<dbReference type="InterPro" id="IPR020802">
    <property type="entry name" value="TesA-like"/>
</dbReference>
<evidence type="ECO:0000313" key="11">
    <source>
        <dbReference type="Proteomes" id="UP000603200"/>
    </source>
</evidence>
<dbReference type="Gene3D" id="3.10.129.110">
    <property type="entry name" value="Polyketide synthase dehydratase"/>
    <property type="match status" value="1"/>
</dbReference>
<evidence type="ECO:0000256" key="4">
    <source>
        <dbReference type="ARBA" id="ARBA00023315"/>
    </source>
</evidence>
<dbReference type="InterPro" id="IPR001031">
    <property type="entry name" value="Thioesterase"/>
</dbReference>
<dbReference type="SMART" id="SM00823">
    <property type="entry name" value="PKS_PP"/>
    <property type="match status" value="1"/>
</dbReference>
<dbReference type="SUPFAM" id="SSF55048">
    <property type="entry name" value="Probable ACP-binding domain of malonyl-CoA ACP transacylase"/>
    <property type="match status" value="1"/>
</dbReference>
<dbReference type="CDD" id="cd08956">
    <property type="entry name" value="KR_3_FAS_SDR_x"/>
    <property type="match status" value="1"/>
</dbReference>
<dbReference type="Pfam" id="PF16197">
    <property type="entry name" value="KAsynt_C_assoc"/>
    <property type="match status" value="1"/>
</dbReference>
<dbReference type="Pfam" id="PF14765">
    <property type="entry name" value="PS-DH"/>
    <property type="match status" value="1"/>
</dbReference>
<dbReference type="Pfam" id="PF00550">
    <property type="entry name" value="PP-binding"/>
    <property type="match status" value="1"/>
</dbReference>
<dbReference type="RefSeq" id="WP_203843074.1">
    <property type="nucleotide sequence ID" value="NZ_BAAATV010000031.1"/>
</dbReference>
<feature type="region of interest" description="Disordered" evidence="6">
    <location>
        <begin position="1774"/>
        <end position="1800"/>
    </location>
</feature>
<evidence type="ECO:0000259" key="8">
    <source>
        <dbReference type="PROSITE" id="PS52004"/>
    </source>
</evidence>
<dbReference type="InterPro" id="IPR014043">
    <property type="entry name" value="Acyl_transferase_dom"/>
</dbReference>
<dbReference type="SUPFAM" id="SSF51735">
    <property type="entry name" value="NAD(P)-binding Rossmann-fold domains"/>
    <property type="match status" value="2"/>
</dbReference>
<dbReference type="InterPro" id="IPR014031">
    <property type="entry name" value="Ketoacyl_synth_C"/>
</dbReference>
<dbReference type="PROSITE" id="PS52004">
    <property type="entry name" value="KS3_2"/>
    <property type="match status" value="1"/>
</dbReference>
<dbReference type="SMART" id="SM00824">
    <property type="entry name" value="PKS_TE"/>
    <property type="match status" value="1"/>
</dbReference>
<dbReference type="Pfam" id="PF22953">
    <property type="entry name" value="SpnB_Rossmann"/>
    <property type="match status" value="1"/>
</dbReference>
<evidence type="ECO:0008006" key="12">
    <source>
        <dbReference type="Google" id="ProtNLM"/>
    </source>
</evidence>
<dbReference type="Gene3D" id="1.10.1200.10">
    <property type="entry name" value="ACP-like"/>
    <property type="match status" value="1"/>
</dbReference>
<dbReference type="InterPro" id="IPR036291">
    <property type="entry name" value="NAD(P)-bd_dom_sf"/>
</dbReference>
<comment type="caution">
    <text evidence="10">The sequence shown here is derived from an EMBL/GenBank/DDBJ whole genome shotgun (WGS) entry which is preliminary data.</text>
</comment>
<sequence length="2073" mass="216680">MATDDRVLDTLKRLTHELRETRAQRDEARAGRTDQEPIAIVGMACRYPGGVSTPEQLWELLETGGDAISSFPGDRGWTAAEGAGVFSDDPDHPPVRDGGFIDGAGRFDAAFFGIGPREAIAMDPQQRWLLETSWEALENARIDPASIRGQQVGVFVGCITQDYVLVLGGPETDHWDYMATGNTASVVSGRIAYSLGLHGPAITVDTACSSSLVSLHLAVQSLRTGETSLALVGGATVMSLPGSFAVYDRQGALAADGRCKSFADSADGMGWGEGAGMLVVERLSDARRNGHPVLAVLAGSAVNQDGASNGLTAPNGLAQQRVLEAALADARLTPGDIDAVEAHGTGTRLGDPIEATALLEVYSPDRPAARPLYLGSVKSNIGHTQAAAGVAGVIKMVLALRHGVLPRTLHVDRPTRQVDWSAGAVEVLTEARPWTASDRPRRAGVSAFGVSGTNAHVVLQEAPPAEERPEAPAPATALPFVLSGRTRAALRAQAATLRSYLDKNPELPFADVAHSLATTRSALEHRGAVIAADRAQLSAGLDALTAGREDPHLVTGAADLDGRTVFVFSGQGSQWPGMARDLLDTDEVFAASLRDCAGALAPHVGWSLEDVLRGLPGAPSLDRVDVVQPALWAVMVSLAARWRAAGIQPSAVVGHSQGEIAAAYVAGAISLADAALVVAARSKVLTTLAGRGGMVSVGAGAAEAEKLAATIPGLSVAVVNSPGAVVLAGPPAALAELRVAADAAGIRTRDLPVDYAAHTTQIEEVRPELLAALTGLTPGTPTLPFYSTVTGERWTGGPLDAAYWYENLRCPVLLAPAVRRLAEDGHRYLVELSAHPVLTAALTDSFEAAGLGDAVVTASLRRDHDGPASLAAGLAELFVRGVTPDWTAVFGTGRGQVDLPTYRFQRRLFWAQRPDSTGDLGVAGLDPASHPLLGASVELADSDEVVHTGRLSVRSHPWLADHRVLGDAILPGTGFLDLALHAGRGAVEELTLQSPLVIDESDGTRIQVRVGPADADGRRTLTFHSRRDDDRRWMVNAEATVAPVPGTALPDLAETWPPSGAVAVDIGGVHDLMAAGGLHYGPAFRGLRAAWRRDKDVFAEVTAPPAIAAELVGYGVHPALLDAALHAIGLVTDDRGGSEPATTSLPFVWRGVTLHGAATTETLHVRLSPAGTDAVSVTVADAAGTPVLSADLLQLRAVTPGPAKASGGDLYTVDWVPIDGSARPRPGDRWAIFGRGLDDLADPLREELSGIGCRLDSYVDFEALTWSIANGTSPPSVVLVAAVPGAERSGTGLTADVTDTTQRVLSVLRSWLDDTDLTAARLVTVTRGAATGLGGPVPDLAGAAAAGLVRSAGAEHPGRFALVDLDNTGASRRALIGAVAGDEPDVTVRAGHLLARRLVVAPATGTPATPFVAPGRTVLITGGTGTLGGLLARHLVRTQGVRHLVLTSRSGQAPELEADLIALGAQPTIVACDAADRAALERVLAAIPQAHPLGAVIHAAGVLDDGVIGSLTGARLDAVLRPKVAGAVNLHDLTRGLDLSALVFFSSAAGLFGAAGQGNYAAANSFLDGLAADRHAAGLPGTSLAWGLWDEGSAMTDRLGTSGRDTISRGGILPLSSADGCALFDAAHSNGSAFLAPMHLDVTGLRALARTEPVPPLLAGLIPSERRLGARPQAEAADPDALRQKLAAAPDPQRDTIITGLIRGQAAAVLGHTGADDIEEGLTFLELGFDSLSSVKLRNRLAAETGLRLRSTIVFEHPTIPDMAAHLVEQYVLGPAPQPEPEPEPEPRPEPVKPRSRRGAKGTLTALCGQAMAENRVKEFLETVDQLAQYRPAFDGPEDFDDVPAPVRIARGPGDPTIVALAGVVGKSEPTQYARFAADFRGERDLWVLRQPGFIAGELIPATTDSLLAVHAASIRAHVDGPILLVGQSAAGLIAHRLAGLLEEQGRPCEGVVLVDTYPMEQIEALIQIFDGSVQLLLDRQAEAEADSDMWGDAWLTAMSHYTNLDWKVTGNSTPTLLVRATVPLGKELENWRPVWNFPHDCVDVPGDHLSMMEEYGEETARAVRTWMLRNPR</sequence>
<dbReference type="Gene3D" id="3.40.50.720">
    <property type="entry name" value="NAD(P)-binding Rossmann-like Domain"/>
    <property type="match status" value="1"/>
</dbReference>
<evidence type="ECO:0000259" key="9">
    <source>
        <dbReference type="PROSITE" id="PS52019"/>
    </source>
</evidence>
<dbReference type="SUPFAM" id="SSF47336">
    <property type="entry name" value="ACP-like"/>
    <property type="match status" value="1"/>
</dbReference>
<evidence type="ECO:0000313" key="10">
    <source>
        <dbReference type="EMBL" id="GIE26161.1"/>
    </source>
</evidence>
<keyword evidence="1" id="KW-0596">Phosphopantetheine</keyword>
<dbReference type="Pfam" id="PF00109">
    <property type="entry name" value="ketoacyl-synt"/>
    <property type="match status" value="1"/>
</dbReference>
<dbReference type="InterPro" id="IPR014030">
    <property type="entry name" value="Ketoacyl_synth_N"/>
</dbReference>
<reference evidence="10 11" key="1">
    <citation type="submission" date="2021-01" db="EMBL/GenBank/DDBJ databases">
        <title>Whole genome shotgun sequence of Actinoplanes humidus NBRC 14915.</title>
        <authorList>
            <person name="Komaki H."/>
            <person name="Tamura T."/>
        </authorList>
    </citation>
    <scope>NUCLEOTIDE SEQUENCE [LARGE SCALE GENOMIC DNA]</scope>
    <source>
        <strain evidence="10 11">NBRC 14915</strain>
    </source>
</reference>
<dbReference type="Pfam" id="PF02801">
    <property type="entry name" value="Ketoacyl-synt_C"/>
    <property type="match status" value="1"/>
</dbReference>
<dbReference type="InterPro" id="IPR032821">
    <property type="entry name" value="PKS_assoc"/>
</dbReference>
<feature type="domain" description="Carrier" evidence="7">
    <location>
        <begin position="1696"/>
        <end position="1771"/>
    </location>
</feature>
<proteinExistence type="predicted"/>
<evidence type="ECO:0000256" key="1">
    <source>
        <dbReference type="ARBA" id="ARBA00022450"/>
    </source>
</evidence>
<dbReference type="InterPro" id="IPR016036">
    <property type="entry name" value="Malonyl_transacylase_ACP-bd"/>
</dbReference>
<feature type="region of interest" description="N-terminal hotdog fold" evidence="5">
    <location>
        <begin position="930"/>
        <end position="1048"/>
    </location>
</feature>
<feature type="active site" description="Proton donor; for dehydratase activity" evidence="5">
    <location>
        <position position="1122"/>
    </location>
</feature>
<evidence type="ECO:0000259" key="7">
    <source>
        <dbReference type="PROSITE" id="PS50075"/>
    </source>
</evidence>
<organism evidence="10 11">
    <name type="scientific">Winogradskya humida</name>
    <dbReference type="NCBI Taxonomy" id="113566"/>
    <lineage>
        <taxon>Bacteria</taxon>
        <taxon>Bacillati</taxon>
        <taxon>Actinomycetota</taxon>
        <taxon>Actinomycetes</taxon>
        <taxon>Micromonosporales</taxon>
        <taxon>Micromonosporaceae</taxon>
        <taxon>Winogradskya</taxon>
    </lineage>
</organism>
<dbReference type="PROSITE" id="PS00012">
    <property type="entry name" value="PHOSPHOPANTETHEINE"/>
    <property type="match status" value="1"/>
</dbReference>
<keyword evidence="2" id="KW-0597">Phosphoprotein</keyword>
<dbReference type="InterPro" id="IPR009081">
    <property type="entry name" value="PP-bd_ACP"/>
</dbReference>
<dbReference type="InterPro" id="IPR020841">
    <property type="entry name" value="PKS_Beta-ketoAc_synthase_dom"/>
</dbReference>
<dbReference type="CDD" id="cd00833">
    <property type="entry name" value="PKS"/>
    <property type="match status" value="1"/>
</dbReference>
<dbReference type="InterPro" id="IPR049551">
    <property type="entry name" value="PKS_DH_C"/>
</dbReference>
<dbReference type="SUPFAM" id="SSF53474">
    <property type="entry name" value="alpha/beta-Hydrolases"/>
    <property type="match status" value="1"/>
</dbReference>
<accession>A0ABQ4A5Q3</accession>
<dbReference type="EMBL" id="BOMN01000137">
    <property type="protein sequence ID" value="GIE26161.1"/>
    <property type="molecule type" value="Genomic_DNA"/>
</dbReference>
<gene>
    <name evidence="10" type="ORF">Ahu01nite_092630</name>
</gene>
<dbReference type="InterPro" id="IPR049900">
    <property type="entry name" value="PKS_mFAS_DH"/>
</dbReference>
<dbReference type="InterPro" id="IPR055123">
    <property type="entry name" value="SpnB-like_Rossmann"/>
</dbReference>
<dbReference type="SMART" id="SM00827">
    <property type="entry name" value="PKS_AT"/>
    <property type="match status" value="1"/>
</dbReference>
<dbReference type="InterPro" id="IPR018201">
    <property type="entry name" value="Ketoacyl_synth_AS"/>
</dbReference>
<dbReference type="Gene3D" id="3.40.47.10">
    <property type="match status" value="1"/>
</dbReference>
<dbReference type="Gene3D" id="3.40.50.1820">
    <property type="entry name" value="alpha/beta hydrolase"/>
    <property type="match status" value="1"/>
</dbReference>
<dbReference type="PROSITE" id="PS50075">
    <property type="entry name" value="CARRIER"/>
    <property type="match status" value="1"/>
</dbReference>
<dbReference type="InterPro" id="IPR049552">
    <property type="entry name" value="PKS_DH_N"/>
</dbReference>
<feature type="domain" description="Ketosynthase family 3 (KS3)" evidence="8">
    <location>
        <begin position="35"/>
        <end position="461"/>
    </location>
</feature>
<evidence type="ECO:0000256" key="2">
    <source>
        <dbReference type="ARBA" id="ARBA00022553"/>
    </source>
</evidence>
<dbReference type="InterPro" id="IPR057326">
    <property type="entry name" value="KR_dom"/>
</dbReference>
<dbReference type="PANTHER" id="PTHR43775:SF51">
    <property type="entry name" value="INACTIVE PHENOLPHTHIOCEROL SYNTHESIS POLYKETIDE SYNTHASE TYPE I PKS1-RELATED"/>
    <property type="match status" value="1"/>
</dbReference>
<feature type="active site" description="Proton acceptor; for dehydratase activity" evidence="5">
    <location>
        <position position="962"/>
    </location>
</feature>
<dbReference type="InterPro" id="IPR050091">
    <property type="entry name" value="PKS_NRPS_Biosynth_Enz"/>
</dbReference>
<dbReference type="Proteomes" id="UP000603200">
    <property type="component" value="Unassembled WGS sequence"/>
</dbReference>
<dbReference type="InterPro" id="IPR036736">
    <property type="entry name" value="ACP-like_sf"/>
</dbReference>
<dbReference type="Pfam" id="PF08659">
    <property type="entry name" value="KR"/>
    <property type="match status" value="1"/>
</dbReference>
<dbReference type="InterPro" id="IPR016035">
    <property type="entry name" value="Acyl_Trfase/lysoPLipase"/>
</dbReference>
<dbReference type="SMART" id="SM01294">
    <property type="entry name" value="PKS_PP_betabranch"/>
    <property type="match status" value="1"/>
</dbReference>
<protein>
    <recommendedName>
        <fullName evidence="12">Acyl transferase domain-containing protein</fullName>
    </recommendedName>
</protein>
<keyword evidence="11" id="KW-1185">Reference proteome</keyword>
<feature type="domain" description="PKS/mFAS DH" evidence="9">
    <location>
        <begin position="930"/>
        <end position="1204"/>
    </location>
</feature>
<dbReference type="InterPro" id="IPR020807">
    <property type="entry name" value="PKS_DH"/>
</dbReference>
<evidence type="ECO:0000256" key="5">
    <source>
        <dbReference type="PROSITE-ProRule" id="PRU01363"/>
    </source>
</evidence>
<dbReference type="InterPro" id="IPR029058">
    <property type="entry name" value="AB_hydrolase_fold"/>
</dbReference>
<dbReference type="InterPro" id="IPR042104">
    <property type="entry name" value="PKS_dehydratase_sf"/>
</dbReference>
<dbReference type="InterPro" id="IPR016039">
    <property type="entry name" value="Thiolase-like"/>
</dbReference>
<evidence type="ECO:0000256" key="3">
    <source>
        <dbReference type="ARBA" id="ARBA00022679"/>
    </source>
</evidence>
<dbReference type="SUPFAM" id="SSF52151">
    <property type="entry name" value="FabD/lysophospholipase-like"/>
    <property type="match status" value="1"/>
</dbReference>
<dbReference type="Pfam" id="PF00698">
    <property type="entry name" value="Acyl_transf_1"/>
    <property type="match status" value="1"/>
</dbReference>
<dbReference type="InterPro" id="IPR020806">
    <property type="entry name" value="PKS_PP-bd"/>
</dbReference>
<dbReference type="Gene3D" id="3.40.366.10">
    <property type="entry name" value="Malonyl-Coenzyme A Acyl Carrier Protein, domain 2"/>
    <property type="match status" value="1"/>
</dbReference>
<dbReference type="SUPFAM" id="SSF53901">
    <property type="entry name" value="Thiolase-like"/>
    <property type="match status" value="1"/>
</dbReference>
<evidence type="ECO:0000256" key="6">
    <source>
        <dbReference type="SAM" id="MobiDB-lite"/>
    </source>
</evidence>
<dbReference type="PROSITE" id="PS00606">
    <property type="entry name" value="KS3_1"/>
    <property type="match status" value="1"/>
</dbReference>
<dbReference type="Gene3D" id="3.30.70.3290">
    <property type="match status" value="1"/>
</dbReference>
<dbReference type="SMART" id="SM00826">
    <property type="entry name" value="PKS_DH"/>
    <property type="match status" value="1"/>
</dbReference>
<dbReference type="InterPro" id="IPR006162">
    <property type="entry name" value="Ppantetheine_attach_site"/>
</dbReference>